<feature type="domain" description="YobI-like P-loop NTPase" evidence="2">
    <location>
        <begin position="54"/>
        <end position="418"/>
    </location>
</feature>
<keyword evidence="1" id="KW-0812">Transmembrane</keyword>
<evidence type="ECO:0000259" key="2">
    <source>
        <dbReference type="Pfam" id="PF20693"/>
    </source>
</evidence>
<sequence length="1274" mass="146044">MMMKERNRKFLKYAAARLNAVVLKIDEYLKRDDTPPASKYTALTPSKIEGPNEYFAAMDFALLQKDVRNIAVTGAYGAGKSTIISSYMDTYKKGKHISVSLAGFDMEKKGDPKPQEVELSILQQILYKENSDALPDSRIDRILNRNGRHIRRVFFSALKLAVPLCLLLALIFPDKALSIAGIPASIVTWFNWAVPYKLLFVLLSFGFSLYCISAFTSRIGIFDKKIKLNKISLLSGEVETGNGESSSLLNNCLDEMVYFFSKIQDYRIVVFEDLDRLKDHDIFVKLREINTIINNNLPEVNPLRFIYAVRDDVFPGAESRTKFFDFIIPVVPVMDVRNAYSLLNDRLGGSVAGIQECLRVTAMYINDMRCLQNIVNEYLIFESVVDNTERKINLFSLVFYKNTFSHDYGLIDRKLSVLYRFVDDYRHLRLHDEHFLNLEGRVSFLSSKLNDTIDEYAGTSQEIREDIISSLIPERLRKYVKLQYSIPNGFNSRIFTYDMNKLISNEKDFLEFLENKNKIEFVGHGNNSNTQDQLSESERTDLLSDYERRKILIGDDRSKALQKVKSDLAEAKEKQRRKKAISLSGLVSLMTFEQFSARAEGYLDDLDTHTFLSEEKRKLIRDEMRYGGTKALYLLLSRGFLDQDFMRSRSVFHEGGLSVNDNEFIKQIPLGLSFEQSNDSHVIDDVRGVIDEIRIQHFLHFDAVMHHQILTYLLQKDVSSLDDMIAALFGKAGDRILEVLNALEDHFREPDSYVLLLLRILDKNRYLNDLITHLQAADKSDENIRLAAAVVSYGKADWADNRDAFRDYVEALGPGIVHHVEKPRMQAFLTLILSLGVRYETFTPAASDGERELHCFAGEHHLYRLTSENVGHVLSARLSSHGYTVSECRELPWSLASSHDEATLQYFLQDPETFVRDVFLTSQEDAAAANAVLLLTSLSDDLKLRIVREMSFCLDSLADIPREPGAEEDGVTLSFRDLFYRYDRVYARWAELLEDLENGGDLKVITGFMARHADILGEDRLEDYDDKTYGLAYQYVIYNFGLDENSYKKILRNTEVRTEMFDNKITEAVIIRLLKNSKIELNESNYSNVISRTGNGDDMLEAITFWFSCYQEEFMADSEVYLQATEDNNAFEQLLTKVTGSVAFPDSLKKALIIQQAKYYLSLPDDDLPLSEEQKLGVFHLSEDERFKMKIMRSLILSGYRNRAVLAQMAEKMQDSELKKIFNQKTSATLTLYDRGSCIPLLDDLRQAGIIKDYELPEENKVFLTLGGSAKYES</sequence>
<accession>A0ABR9A094</accession>
<evidence type="ECO:0000313" key="4">
    <source>
        <dbReference type="Proteomes" id="UP000661012"/>
    </source>
</evidence>
<evidence type="ECO:0000313" key="3">
    <source>
        <dbReference type="EMBL" id="MBD8108954.1"/>
    </source>
</evidence>
<dbReference type="Proteomes" id="UP000661012">
    <property type="component" value="Unassembled WGS sequence"/>
</dbReference>
<feature type="transmembrane region" description="Helical" evidence="1">
    <location>
        <begin position="198"/>
        <end position="221"/>
    </location>
</feature>
<evidence type="ECO:0000256" key="1">
    <source>
        <dbReference type="SAM" id="Phobius"/>
    </source>
</evidence>
<name>A0ABR9A094_9GAMM</name>
<dbReference type="Pfam" id="PF20693">
    <property type="entry name" value="YobI-ATPase"/>
    <property type="match status" value="1"/>
</dbReference>
<keyword evidence="1" id="KW-1133">Transmembrane helix</keyword>
<reference evidence="3 4" key="1">
    <citation type="journal article" date="2020" name="FEMS Microbiol. Ecol.">
        <title>Temporal dynamics of bacterial communities during seed development and maturation.</title>
        <authorList>
            <person name="Chesneau G."/>
            <person name="Torres-Cortes G."/>
            <person name="Briand M."/>
            <person name="Darrasse A."/>
            <person name="Preveaux A."/>
            <person name="Marais C."/>
            <person name="Jacques M.A."/>
            <person name="Shade A."/>
            <person name="Barret M."/>
        </authorList>
    </citation>
    <scope>NUCLEOTIDE SEQUENCE [LARGE SCALE GENOMIC DNA]</scope>
    <source>
        <strain evidence="3 4">CFBP13732</strain>
    </source>
</reference>
<dbReference type="EMBL" id="JACYNN010000028">
    <property type="protein sequence ID" value="MBD8108954.1"/>
    <property type="molecule type" value="Genomic_DNA"/>
</dbReference>
<comment type="caution">
    <text evidence="3">The sequence shown here is derived from an EMBL/GenBank/DDBJ whole genome shotgun (WGS) entry which is preliminary data.</text>
</comment>
<dbReference type="InterPro" id="IPR048428">
    <property type="entry name" value="YobI-NTPase"/>
</dbReference>
<proteinExistence type="predicted"/>
<dbReference type="SUPFAM" id="SSF52540">
    <property type="entry name" value="P-loop containing nucleoside triphosphate hydrolases"/>
    <property type="match status" value="1"/>
</dbReference>
<dbReference type="RefSeq" id="WP_191931233.1">
    <property type="nucleotide sequence ID" value="NZ_JACYNN010000028.1"/>
</dbReference>
<organism evidence="3 4">
    <name type="scientific">Erwinia persicina</name>
    <dbReference type="NCBI Taxonomy" id="55211"/>
    <lineage>
        <taxon>Bacteria</taxon>
        <taxon>Pseudomonadati</taxon>
        <taxon>Pseudomonadota</taxon>
        <taxon>Gammaproteobacteria</taxon>
        <taxon>Enterobacterales</taxon>
        <taxon>Erwiniaceae</taxon>
        <taxon>Erwinia</taxon>
    </lineage>
</organism>
<keyword evidence="1" id="KW-0472">Membrane</keyword>
<dbReference type="InterPro" id="IPR027417">
    <property type="entry name" value="P-loop_NTPase"/>
</dbReference>
<keyword evidence="4" id="KW-1185">Reference proteome</keyword>
<protein>
    <recommendedName>
        <fullName evidence="2">YobI-like P-loop NTPase domain-containing protein</fullName>
    </recommendedName>
</protein>
<gene>
    <name evidence="3" type="ORF">IFT93_21520</name>
</gene>
<feature type="transmembrane region" description="Helical" evidence="1">
    <location>
        <begin position="153"/>
        <end position="172"/>
    </location>
</feature>